<name>A4FSG0_THEDO</name>
<keyword evidence="3" id="KW-0551">Lipid droplet</keyword>
<evidence type="ECO:0000256" key="1">
    <source>
        <dbReference type="ARBA" id="ARBA00004502"/>
    </source>
</evidence>
<dbReference type="InterPro" id="IPR004279">
    <property type="entry name" value="Perilipin"/>
</dbReference>
<organism evidence="4">
    <name type="scientific">Thermobia domestica</name>
    <name type="common">Firebrat</name>
    <name type="synonym">Lepisma domestica</name>
    <dbReference type="NCBI Taxonomy" id="89055"/>
    <lineage>
        <taxon>Eukaryota</taxon>
        <taxon>Metazoa</taxon>
        <taxon>Ecdysozoa</taxon>
        <taxon>Arthropoda</taxon>
        <taxon>Hexapoda</taxon>
        <taxon>Insecta</taxon>
        <taxon>Zygentoma</taxon>
        <taxon>Lepismatidae</taxon>
        <taxon>Thermobia</taxon>
    </lineage>
</organism>
<dbReference type="PANTHER" id="PTHR14024:SF49">
    <property type="entry name" value="LIPID STORAGE DROPLETS SURFACE-BINDING PROTEIN 1"/>
    <property type="match status" value="1"/>
</dbReference>
<dbReference type="GO" id="GO:0019915">
    <property type="term" value="P:lipid storage"/>
    <property type="evidence" value="ECO:0007669"/>
    <property type="project" value="TreeGrafter"/>
</dbReference>
<dbReference type="GO" id="GO:0005829">
    <property type="term" value="C:cytosol"/>
    <property type="evidence" value="ECO:0007669"/>
    <property type="project" value="TreeGrafter"/>
</dbReference>
<comment type="similarity">
    <text evidence="2">Belongs to the perilipin family.</text>
</comment>
<proteinExistence type="evidence at transcript level"/>
<sequence>PYQNLTSSLFVECAYNYAFDIYGRVKASNAVVNWTLSTAESTVSKAVEQALPVANKFEGAIHTVDSILSKGLDIVEDKVPIVKLQPQQIYENTKDYVASALKPAFQRAESKLNAVKDYGLDKANTALSSKYGTMAVNGFDTVMDHANKYIDQVIPPTEEEAKICDGPVYEETDNKALQTIHKIDCISRKLQRRLTRVTLSQIKLLRQQSSEALRTVAHTLDVLQLSKLNVDPKTLMEKINALWEELSRDEPVHDPAPS</sequence>
<dbReference type="SUPFAM" id="SSF109775">
    <property type="entry name" value="Mannose-6-phosphate receptor binding protein 1 (Tip47), C-terminal domain"/>
    <property type="match status" value="1"/>
</dbReference>
<comment type="subcellular location">
    <subcellularLocation>
        <location evidence="1">Lipid droplet</location>
    </subcellularLocation>
</comment>
<accession>A4FSG0</accession>
<feature type="non-terminal residue" evidence="4">
    <location>
        <position position="258"/>
    </location>
</feature>
<evidence type="ECO:0000256" key="2">
    <source>
        <dbReference type="ARBA" id="ARBA00006311"/>
    </source>
</evidence>
<dbReference type="AlphaFoldDB" id="A4FSG0"/>
<feature type="non-terminal residue" evidence="4">
    <location>
        <position position="1"/>
    </location>
</feature>
<dbReference type="GO" id="GO:0005811">
    <property type="term" value="C:lipid droplet"/>
    <property type="evidence" value="ECO:0007669"/>
    <property type="project" value="UniProtKB-SubCell"/>
</dbReference>
<reference evidence="4" key="1">
    <citation type="journal article" date="2007" name="Insect Biochem. Mol. Biol.">
        <title>Identification of immune-related genes from an apterygote insect, the firebrat Thermobia domestica.</title>
        <authorList>
            <person name="Altincicek B."/>
            <person name="Vilcinskas A."/>
        </authorList>
    </citation>
    <scope>NUCLEOTIDE SEQUENCE</scope>
    <source>
        <strain evidence="4">13</strain>
    </source>
</reference>
<protein>
    <submittedName>
        <fullName evidence="4">Uncharacterized protein</fullName>
    </submittedName>
</protein>
<dbReference type="PANTHER" id="PTHR14024">
    <property type="entry name" value="PERILIPIN"/>
    <property type="match status" value="1"/>
</dbReference>
<evidence type="ECO:0000313" key="4">
    <source>
        <dbReference type="EMBL" id="CAM36303.1"/>
    </source>
</evidence>
<dbReference type="GO" id="GO:0010890">
    <property type="term" value="P:positive regulation of triglyceride storage"/>
    <property type="evidence" value="ECO:0007669"/>
    <property type="project" value="TreeGrafter"/>
</dbReference>
<evidence type="ECO:0000256" key="3">
    <source>
        <dbReference type="ARBA" id="ARBA00022677"/>
    </source>
</evidence>
<dbReference type="EMBL" id="AM495101">
    <property type="protein sequence ID" value="CAM36303.1"/>
    <property type="molecule type" value="mRNA"/>
</dbReference>
<dbReference type="Pfam" id="PF03036">
    <property type="entry name" value="Perilipin"/>
    <property type="match status" value="1"/>
</dbReference>